<dbReference type="EMBL" id="JAGTAR010000044">
    <property type="protein sequence ID" value="MBR8537955.1"/>
    <property type="molecule type" value="Genomic_DNA"/>
</dbReference>
<gene>
    <name evidence="2" type="ORF">KDU71_20470</name>
</gene>
<feature type="chain" id="PRO_5037509190" evidence="1">
    <location>
        <begin position="21"/>
        <end position="154"/>
    </location>
</feature>
<evidence type="ECO:0000256" key="1">
    <source>
        <dbReference type="SAM" id="SignalP"/>
    </source>
</evidence>
<dbReference type="AlphaFoldDB" id="A0A941FAQ1"/>
<organism evidence="2 3">
    <name type="scientific">Carboxylicivirga sediminis</name>
    <dbReference type="NCBI Taxonomy" id="2006564"/>
    <lineage>
        <taxon>Bacteria</taxon>
        <taxon>Pseudomonadati</taxon>
        <taxon>Bacteroidota</taxon>
        <taxon>Bacteroidia</taxon>
        <taxon>Marinilabiliales</taxon>
        <taxon>Marinilabiliaceae</taxon>
        <taxon>Carboxylicivirga</taxon>
    </lineage>
</organism>
<reference evidence="2" key="2">
    <citation type="submission" date="2021-04" db="EMBL/GenBank/DDBJ databases">
        <authorList>
            <person name="Zhang T."/>
            <person name="Zhang Y."/>
            <person name="Lu D."/>
            <person name="Zuo D."/>
            <person name="Du Z."/>
        </authorList>
    </citation>
    <scope>NUCLEOTIDE SEQUENCE</scope>
    <source>
        <strain evidence="2">JR1</strain>
    </source>
</reference>
<keyword evidence="3" id="KW-1185">Reference proteome</keyword>
<keyword evidence="1" id="KW-0732">Signal</keyword>
<dbReference type="RefSeq" id="WP_212192979.1">
    <property type="nucleotide sequence ID" value="NZ_JAGTAR010000044.1"/>
</dbReference>
<reference evidence="2" key="1">
    <citation type="journal article" date="2018" name="Int. J. Syst. Evol. Microbiol.">
        <title>Carboxylicivirga sediminis sp. nov., isolated from coastal sediment.</title>
        <authorList>
            <person name="Wang F.Q."/>
            <person name="Ren L.H."/>
            <person name="Zou R.J."/>
            <person name="Sun Y.Z."/>
            <person name="Liu X.J."/>
            <person name="Jiang F."/>
            <person name="Liu L.J."/>
        </authorList>
    </citation>
    <scope>NUCLEOTIDE SEQUENCE</scope>
    <source>
        <strain evidence="2">JR1</strain>
    </source>
</reference>
<evidence type="ECO:0000313" key="2">
    <source>
        <dbReference type="EMBL" id="MBR8537955.1"/>
    </source>
</evidence>
<dbReference type="Proteomes" id="UP000679220">
    <property type="component" value="Unassembled WGS sequence"/>
</dbReference>
<proteinExistence type="predicted"/>
<protein>
    <submittedName>
        <fullName evidence="2">Uncharacterized protein</fullName>
    </submittedName>
</protein>
<accession>A0A941FAQ1</accession>
<evidence type="ECO:0000313" key="3">
    <source>
        <dbReference type="Proteomes" id="UP000679220"/>
    </source>
</evidence>
<name>A0A941FAQ1_9BACT</name>
<feature type="signal peptide" evidence="1">
    <location>
        <begin position="1"/>
        <end position="20"/>
    </location>
</feature>
<comment type="caution">
    <text evidence="2">The sequence shown here is derived from an EMBL/GenBank/DDBJ whole genome shotgun (WGS) entry which is preliminary data.</text>
</comment>
<sequence length="154" mass="17832">MKNIYCQVIYLLCFLNAAVAQTPVVYKEVKLDPLLCLQINNFEVAQSIDDLKKIPLKYNAKCESVDFGKINFEKKSVVVCSQYVRNGETAIKTTKVEVLRNDQTKRIDVYFASFGNAQIQRPGKVYENRKWLLMPKFPENYKVDVHYSLKVVEP</sequence>